<dbReference type="EMBL" id="CH476743">
    <property type="protein sequence ID" value="EIE89055.1"/>
    <property type="molecule type" value="Genomic_DNA"/>
</dbReference>
<feature type="compositionally biased region" description="Basic residues" evidence="1">
    <location>
        <begin position="94"/>
        <end position="107"/>
    </location>
</feature>
<dbReference type="GeneID" id="93620731"/>
<organism evidence="2 3">
    <name type="scientific">Rhizopus delemar (strain RA 99-880 / ATCC MYA-4621 / FGSC 9543 / NRRL 43880)</name>
    <name type="common">Mucormycosis agent</name>
    <name type="synonym">Rhizopus arrhizus var. delemar</name>
    <dbReference type="NCBI Taxonomy" id="246409"/>
    <lineage>
        <taxon>Eukaryota</taxon>
        <taxon>Fungi</taxon>
        <taxon>Fungi incertae sedis</taxon>
        <taxon>Mucoromycota</taxon>
        <taxon>Mucoromycotina</taxon>
        <taxon>Mucoromycetes</taxon>
        <taxon>Mucorales</taxon>
        <taxon>Mucorineae</taxon>
        <taxon>Rhizopodaceae</taxon>
        <taxon>Rhizopus</taxon>
    </lineage>
</organism>
<sequence>MDLFDQYWNSHPTEYQPFVPQGGLVQPLIQIDEAIQVCSFSFYPHDLSPPLSLSSFPLLPFPTNDAIRSTSGHLTYRPSSPPPGPIRPRETNGRRRIRAGRMKKTNC</sequence>
<evidence type="ECO:0000313" key="3">
    <source>
        <dbReference type="Proteomes" id="UP000009138"/>
    </source>
</evidence>
<reference evidence="2 3" key="1">
    <citation type="journal article" date="2009" name="PLoS Genet.">
        <title>Genomic analysis of the basal lineage fungus Rhizopus oryzae reveals a whole-genome duplication.</title>
        <authorList>
            <person name="Ma L.-J."/>
            <person name="Ibrahim A.S."/>
            <person name="Skory C."/>
            <person name="Grabherr M.G."/>
            <person name="Burger G."/>
            <person name="Butler M."/>
            <person name="Elias M."/>
            <person name="Idnurm A."/>
            <person name="Lang B.F."/>
            <person name="Sone T."/>
            <person name="Abe A."/>
            <person name="Calvo S.E."/>
            <person name="Corrochano L.M."/>
            <person name="Engels R."/>
            <person name="Fu J."/>
            <person name="Hansberg W."/>
            <person name="Kim J.-M."/>
            <person name="Kodira C.D."/>
            <person name="Koehrsen M.J."/>
            <person name="Liu B."/>
            <person name="Miranda-Saavedra D."/>
            <person name="O'Leary S."/>
            <person name="Ortiz-Castellanos L."/>
            <person name="Poulter R."/>
            <person name="Rodriguez-Romero J."/>
            <person name="Ruiz-Herrera J."/>
            <person name="Shen Y.-Q."/>
            <person name="Zeng Q."/>
            <person name="Galagan J."/>
            <person name="Birren B.W."/>
            <person name="Cuomo C.A."/>
            <person name="Wickes B.L."/>
        </authorList>
    </citation>
    <scope>NUCLEOTIDE SEQUENCE [LARGE SCALE GENOMIC DNA]</scope>
    <source>
        <strain evidence="3">RA 99-880 / ATCC MYA-4621 / FGSC 9543 / NRRL 43880</strain>
    </source>
</reference>
<dbReference type="AlphaFoldDB" id="I1CKS5"/>
<evidence type="ECO:0000313" key="2">
    <source>
        <dbReference type="EMBL" id="EIE89055.1"/>
    </source>
</evidence>
<keyword evidence="3" id="KW-1185">Reference proteome</keyword>
<dbReference type="VEuPathDB" id="FungiDB:RO3G_13766"/>
<dbReference type="RefSeq" id="XP_067524451.1">
    <property type="nucleotide sequence ID" value="XM_067668350.1"/>
</dbReference>
<accession>I1CKS5</accession>
<gene>
    <name evidence="2" type="ORF">RO3G_13766</name>
</gene>
<feature type="region of interest" description="Disordered" evidence="1">
    <location>
        <begin position="69"/>
        <end position="107"/>
    </location>
</feature>
<dbReference type="InParanoid" id="I1CKS5"/>
<dbReference type="Proteomes" id="UP000009138">
    <property type="component" value="Unassembled WGS sequence"/>
</dbReference>
<proteinExistence type="predicted"/>
<protein>
    <submittedName>
        <fullName evidence="2">Uncharacterized protein</fullName>
    </submittedName>
</protein>
<evidence type="ECO:0000256" key="1">
    <source>
        <dbReference type="SAM" id="MobiDB-lite"/>
    </source>
</evidence>
<name>I1CKS5_RHIO9</name>